<protein>
    <submittedName>
        <fullName evidence="2">Uncharacterized protein</fullName>
    </submittedName>
</protein>
<feature type="region of interest" description="Disordered" evidence="1">
    <location>
        <begin position="36"/>
        <end position="72"/>
    </location>
</feature>
<dbReference type="AlphaFoldDB" id="A0AAV9PLC0"/>
<feature type="compositionally biased region" description="Basic residues" evidence="1">
    <location>
        <begin position="225"/>
        <end position="237"/>
    </location>
</feature>
<reference evidence="2 3" key="1">
    <citation type="submission" date="2023-08" db="EMBL/GenBank/DDBJ databases">
        <title>Black Yeasts Isolated from many extreme environments.</title>
        <authorList>
            <person name="Coleine C."/>
            <person name="Stajich J.E."/>
            <person name="Selbmann L."/>
        </authorList>
    </citation>
    <scope>NUCLEOTIDE SEQUENCE [LARGE SCALE GENOMIC DNA]</scope>
    <source>
        <strain evidence="2 3">CCFEE 5935</strain>
    </source>
</reference>
<dbReference type="GeneID" id="89922968"/>
<proteinExistence type="predicted"/>
<keyword evidence="3" id="KW-1185">Reference proteome</keyword>
<evidence type="ECO:0000256" key="1">
    <source>
        <dbReference type="SAM" id="MobiDB-lite"/>
    </source>
</evidence>
<sequence>MAAAGSFSAGSNTGPYIPSPDYMECLNEGFNMLAREGEASIPPQTMASPPVRLTSPPLSDIDPKERLDTPQKQQRYNAELWQIDRSVEPLPFSSEELAPPPLQPLIPADPLSLSLEKAGFSALQQDFLRQLGALSNEGMMMLPPLPGTMAWQMVRTLEMTVRWEEWAALLVQQQFEAVPNNQPVLPPPQPPMMAPPPVVQPGNQATAQQPAFSGHMTAGNGLRRGVQHPRRPQKKKAIPSPTPEAVDTPMGGSGDAAPPPPPKRIRAAQHAAGRGAIPGEKQAMKHHNLRCRKATGCVASCDLQANHPEFYAMKVRKNLLWIHEVELSDAQRAKLNEQHERKMSKAKK</sequence>
<dbReference type="Proteomes" id="UP001337655">
    <property type="component" value="Unassembled WGS sequence"/>
</dbReference>
<comment type="caution">
    <text evidence="2">The sequence shown here is derived from an EMBL/GenBank/DDBJ whole genome shotgun (WGS) entry which is preliminary data.</text>
</comment>
<evidence type="ECO:0000313" key="2">
    <source>
        <dbReference type="EMBL" id="KAK5174540.1"/>
    </source>
</evidence>
<evidence type="ECO:0000313" key="3">
    <source>
        <dbReference type="Proteomes" id="UP001337655"/>
    </source>
</evidence>
<feature type="region of interest" description="Disordered" evidence="1">
    <location>
        <begin position="214"/>
        <end position="265"/>
    </location>
</feature>
<gene>
    <name evidence="2" type="ORF">LTR77_001620</name>
</gene>
<organism evidence="2 3">
    <name type="scientific">Saxophila tyrrhenica</name>
    <dbReference type="NCBI Taxonomy" id="1690608"/>
    <lineage>
        <taxon>Eukaryota</taxon>
        <taxon>Fungi</taxon>
        <taxon>Dikarya</taxon>
        <taxon>Ascomycota</taxon>
        <taxon>Pezizomycotina</taxon>
        <taxon>Dothideomycetes</taxon>
        <taxon>Dothideomycetidae</taxon>
        <taxon>Mycosphaerellales</taxon>
        <taxon>Extremaceae</taxon>
        <taxon>Saxophila</taxon>
    </lineage>
</organism>
<dbReference type="EMBL" id="JAVRRT010000002">
    <property type="protein sequence ID" value="KAK5174540.1"/>
    <property type="molecule type" value="Genomic_DNA"/>
</dbReference>
<dbReference type="RefSeq" id="XP_064663209.1">
    <property type="nucleotide sequence ID" value="XM_064798882.1"/>
</dbReference>
<accession>A0AAV9PLC0</accession>
<name>A0AAV9PLC0_9PEZI</name>